<dbReference type="InterPro" id="IPR003439">
    <property type="entry name" value="ABC_transporter-like_ATP-bd"/>
</dbReference>
<evidence type="ECO:0000256" key="4">
    <source>
        <dbReference type="ARBA" id="ARBA00022840"/>
    </source>
</evidence>
<evidence type="ECO:0000256" key="1">
    <source>
        <dbReference type="ARBA" id="ARBA00005417"/>
    </source>
</evidence>
<comment type="similarity">
    <text evidence="1">Belongs to the ABC transporter superfamily.</text>
</comment>
<evidence type="ECO:0000256" key="2">
    <source>
        <dbReference type="ARBA" id="ARBA00022448"/>
    </source>
</evidence>
<dbReference type="eggNOG" id="COG4608">
    <property type="taxonomic scope" value="Bacteria"/>
</dbReference>
<proteinExistence type="inferred from homology"/>
<dbReference type="BioCyc" id="SESP1179773:BN6_RS18265-MONOMER"/>
<dbReference type="PANTHER" id="PTHR43776:SF7">
    <property type="entry name" value="D,D-DIPEPTIDE TRANSPORT ATP-BINDING PROTEIN DDPF-RELATED"/>
    <property type="match status" value="1"/>
</dbReference>
<evidence type="ECO:0000259" key="5">
    <source>
        <dbReference type="PROSITE" id="PS50893"/>
    </source>
</evidence>
<keyword evidence="6" id="KW-0378">Hydrolase</keyword>
<keyword evidence="3" id="KW-0547">Nucleotide-binding</keyword>
<dbReference type="GO" id="GO:0005524">
    <property type="term" value="F:ATP binding"/>
    <property type="evidence" value="ECO:0007669"/>
    <property type="project" value="UniProtKB-KW"/>
</dbReference>
<dbReference type="PANTHER" id="PTHR43776">
    <property type="entry name" value="TRANSPORT ATP-BINDING PROTEIN"/>
    <property type="match status" value="1"/>
</dbReference>
<dbReference type="SUPFAM" id="SSF52540">
    <property type="entry name" value="P-loop containing nucleoside triphosphate hydrolases"/>
    <property type="match status" value="1"/>
</dbReference>
<feature type="domain" description="ABC transporter" evidence="5">
    <location>
        <begin position="15"/>
        <end position="249"/>
    </location>
</feature>
<dbReference type="PROSITE" id="PS50893">
    <property type="entry name" value="ABC_TRANSPORTER_2"/>
    <property type="match status" value="1"/>
</dbReference>
<dbReference type="CDD" id="cd03257">
    <property type="entry name" value="ABC_NikE_OppD_transporters"/>
    <property type="match status" value="1"/>
</dbReference>
<dbReference type="InterPro" id="IPR027417">
    <property type="entry name" value="P-loop_NTPase"/>
</dbReference>
<dbReference type="Pfam" id="PF00005">
    <property type="entry name" value="ABC_tran"/>
    <property type="match status" value="1"/>
</dbReference>
<dbReference type="AlphaFoldDB" id="K0K3E9"/>
<evidence type="ECO:0000313" key="7">
    <source>
        <dbReference type="Proteomes" id="UP000006281"/>
    </source>
</evidence>
<keyword evidence="2" id="KW-0813">Transport</keyword>
<dbReference type="SMART" id="SM00382">
    <property type="entry name" value="AAA"/>
    <property type="match status" value="1"/>
</dbReference>
<keyword evidence="4" id="KW-0067">ATP-binding</keyword>
<dbReference type="Gene3D" id="3.40.50.300">
    <property type="entry name" value="P-loop containing nucleotide triphosphate hydrolases"/>
    <property type="match status" value="1"/>
</dbReference>
<organism evidence="6 7">
    <name type="scientific">Saccharothrix espanaensis (strain ATCC 51144 / DSM 44229 / JCM 9112 / NBRC 15066 / NRRL 15764)</name>
    <dbReference type="NCBI Taxonomy" id="1179773"/>
    <lineage>
        <taxon>Bacteria</taxon>
        <taxon>Bacillati</taxon>
        <taxon>Actinomycetota</taxon>
        <taxon>Actinomycetes</taxon>
        <taxon>Pseudonocardiales</taxon>
        <taxon>Pseudonocardiaceae</taxon>
        <taxon>Saccharothrix</taxon>
    </lineage>
</organism>
<name>K0K3E9_SACES</name>
<accession>K0K3E9</accession>
<dbReference type="Proteomes" id="UP000006281">
    <property type="component" value="Chromosome"/>
</dbReference>
<sequence>MTLLSVDGVSRSFRLPRRKVFERARWRHAVREVGLSLAEGGRLGIVGESGSGKSTLLRLLLALDRPDAGTVRYRGREVTGRDLTWFRREVQVVLQDPFGSLNPRHVVREIVAEPLECLGLPGDHGARVAEVLAAVGLDPDVATRYPHQFSGGQRQRIALARALAPNPKVLVGDEPFAALDAAVRARVVELVAGLATDHGLSLVLVSHDIGVVRQLCDRLMVLKDGEVVERGATDEVLRDPRHPCTRALLDAVPQLPGEVG</sequence>
<gene>
    <name evidence="6" type="ordered locus">BN6_37720</name>
</gene>
<dbReference type="PATRIC" id="fig|1179773.3.peg.3771"/>
<dbReference type="OrthoDB" id="5170605at2"/>
<reference evidence="6 7" key="1">
    <citation type="journal article" date="2012" name="BMC Genomics">
        <title>Complete genome sequence of Saccharothrix espanaensis DSM 44229T and comparison to the other completely sequenced Pseudonocardiaceae.</title>
        <authorList>
            <person name="Strobel T."/>
            <person name="Al-Dilaimi A."/>
            <person name="Blom J."/>
            <person name="Gessner A."/>
            <person name="Kalinowski J."/>
            <person name="Luzhetska M."/>
            <person name="Puhler A."/>
            <person name="Szczepanowski R."/>
            <person name="Bechthold A."/>
            <person name="Ruckert C."/>
        </authorList>
    </citation>
    <scope>NUCLEOTIDE SEQUENCE [LARGE SCALE GENOMIC DNA]</scope>
    <source>
        <strain evidence="7">ATCC 51144 / DSM 44229 / JCM 9112 / NBRC 15066 / NRRL 15764</strain>
    </source>
</reference>
<dbReference type="GO" id="GO:0016887">
    <property type="term" value="F:ATP hydrolysis activity"/>
    <property type="evidence" value="ECO:0007669"/>
    <property type="project" value="InterPro"/>
</dbReference>
<evidence type="ECO:0000313" key="6">
    <source>
        <dbReference type="EMBL" id="CCH31063.1"/>
    </source>
</evidence>
<dbReference type="InterPro" id="IPR003593">
    <property type="entry name" value="AAA+_ATPase"/>
</dbReference>
<dbReference type="GO" id="GO:0055085">
    <property type="term" value="P:transmembrane transport"/>
    <property type="evidence" value="ECO:0007669"/>
    <property type="project" value="UniProtKB-ARBA"/>
</dbReference>
<dbReference type="EC" id="3.6.3.-" evidence="6"/>
<dbReference type="PROSITE" id="PS00211">
    <property type="entry name" value="ABC_TRANSPORTER_1"/>
    <property type="match status" value="1"/>
</dbReference>
<dbReference type="RefSeq" id="WP_015101175.1">
    <property type="nucleotide sequence ID" value="NC_019673.1"/>
</dbReference>
<evidence type="ECO:0000256" key="3">
    <source>
        <dbReference type="ARBA" id="ARBA00022741"/>
    </source>
</evidence>
<dbReference type="STRING" id="1179773.BN6_37720"/>
<keyword evidence="7" id="KW-1185">Reference proteome</keyword>
<dbReference type="EMBL" id="HE804045">
    <property type="protein sequence ID" value="CCH31063.1"/>
    <property type="molecule type" value="Genomic_DNA"/>
</dbReference>
<dbReference type="InterPro" id="IPR017871">
    <property type="entry name" value="ABC_transporter-like_CS"/>
</dbReference>
<dbReference type="KEGG" id="sesp:BN6_37720"/>
<protein>
    <submittedName>
        <fullName evidence="6">ABC-type transporter, ATPase subunit</fullName>
        <ecNumber evidence="6">3.6.3.-</ecNumber>
    </submittedName>
</protein>
<dbReference type="HOGENOM" id="CLU_000604_1_23_11"/>
<dbReference type="InterPro" id="IPR050319">
    <property type="entry name" value="ABC_transp_ATP-bind"/>
</dbReference>